<evidence type="ECO:0000313" key="4">
    <source>
        <dbReference type="EMBL" id="GAH88685.1"/>
    </source>
</evidence>
<dbReference type="InterPro" id="IPR027417">
    <property type="entry name" value="P-loop_NTPase"/>
</dbReference>
<gene>
    <name evidence="4" type="ORF">S03H2_63992</name>
</gene>
<dbReference type="PROSITE" id="PS00662">
    <property type="entry name" value="T2SP_E"/>
    <property type="match status" value="1"/>
</dbReference>
<dbReference type="PANTHER" id="PTHR30258">
    <property type="entry name" value="TYPE II SECRETION SYSTEM PROTEIN GSPE-RELATED"/>
    <property type="match status" value="1"/>
</dbReference>
<dbReference type="PANTHER" id="PTHR30258:SF3">
    <property type="entry name" value="SLL1921 PROTEIN"/>
    <property type="match status" value="1"/>
</dbReference>
<dbReference type="CDD" id="cd01129">
    <property type="entry name" value="PulE-GspE-like"/>
    <property type="match status" value="1"/>
</dbReference>
<name>X1K4W6_9ZZZZ</name>
<comment type="caution">
    <text evidence="4">The sequence shown here is derived from an EMBL/GenBank/DDBJ whole genome shotgun (WGS) entry which is preliminary data.</text>
</comment>
<dbReference type="GO" id="GO:0005524">
    <property type="term" value="F:ATP binding"/>
    <property type="evidence" value="ECO:0007669"/>
    <property type="project" value="UniProtKB-KW"/>
</dbReference>
<evidence type="ECO:0000256" key="2">
    <source>
        <dbReference type="ARBA" id="ARBA00022840"/>
    </source>
</evidence>
<dbReference type="GO" id="GO:0016887">
    <property type="term" value="F:ATP hydrolysis activity"/>
    <property type="evidence" value="ECO:0007669"/>
    <property type="project" value="TreeGrafter"/>
</dbReference>
<dbReference type="Gene3D" id="3.30.450.90">
    <property type="match status" value="1"/>
</dbReference>
<sequence length="221" mass="24554">GRFSKKISGKAIDFRVSTFPTSLGEKVAIRILDPKEGLKEFRELGLERRNFEIVQEAVRRPLGIILATGPTGCGKTTTLYAILNLLNKEGVNIVTLEDPVEYFIEGINQSQVRPEIDYDFASGLRQIVRQDPDIIMVGEIRDEETADLATHAALTGHLVLSTLHTSNAPGAIPRLIDLGVRSFLIPPTLSIVIAQRLVREICPHCKKRIRAKGKIRLLILK</sequence>
<proteinExistence type="predicted"/>
<evidence type="ECO:0000259" key="3">
    <source>
        <dbReference type="PROSITE" id="PS00662"/>
    </source>
</evidence>
<dbReference type="InterPro" id="IPR001482">
    <property type="entry name" value="T2SS/T4SS_dom"/>
</dbReference>
<dbReference type="EMBL" id="BARU01041515">
    <property type="protein sequence ID" value="GAH88685.1"/>
    <property type="molecule type" value="Genomic_DNA"/>
</dbReference>
<reference evidence="4" key="1">
    <citation type="journal article" date="2014" name="Front. Microbiol.">
        <title>High frequency of phylogenetically diverse reductive dehalogenase-homologous genes in deep subseafloor sedimentary metagenomes.</title>
        <authorList>
            <person name="Kawai M."/>
            <person name="Futagami T."/>
            <person name="Toyoda A."/>
            <person name="Takaki Y."/>
            <person name="Nishi S."/>
            <person name="Hori S."/>
            <person name="Arai W."/>
            <person name="Tsubouchi T."/>
            <person name="Morono Y."/>
            <person name="Uchiyama I."/>
            <person name="Ito T."/>
            <person name="Fujiyama A."/>
            <person name="Inagaki F."/>
            <person name="Takami H."/>
        </authorList>
    </citation>
    <scope>NUCLEOTIDE SEQUENCE</scope>
    <source>
        <strain evidence="4">Expedition CK06-06</strain>
    </source>
</reference>
<protein>
    <recommendedName>
        <fullName evidence="3">Bacterial type II secretion system protein E domain-containing protein</fullName>
    </recommendedName>
</protein>
<keyword evidence="2" id="KW-0067">ATP-binding</keyword>
<feature type="domain" description="Bacterial type II secretion system protein E" evidence="3">
    <location>
        <begin position="128"/>
        <end position="142"/>
    </location>
</feature>
<dbReference type="GO" id="GO:0005886">
    <property type="term" value="C:plasma membrane"/>
    <property type="evidence" value="ECO:0007669"/>
    <property type="project" value="TreeGrafter"/>
</dbReference>
<keyword evidence="1" id="KW-0547">Nucleotide-binding</keyword>
<dbReference type="SUPFAM" id="SSF52540">
    <property type="entry name" value="P-loop containing nucleoside triphosphate hydrolases"/>
    <property type="match status" value="1"/>
</dbReference>
<organism evidence="4">
    <name type="scientific">marine sediment metagenome</name>
    <dbReference type="NCBI Taxonomy" id="412755"/>
    <lineage>
        <taxon>unclassified sequences</taxon>
        <taxon>metagenomes</taxon>
        <taxon>ecological metagenomes</taxon>
    </lineage>
</organism>
<dbReference type="SMART" id="SM00382">
    <property type="entry name" value="AAA"/>
    <property type="match status" value="1"/>
</dbReference>
<feature type="non-terminal residue" evidence="4">
    <location>
        <position position="1"/>
    </location>
</feature>
<feature type="non-terminal residue" evidence="4">
    <location>
        <position position="221"/>
    </location>
</feature>
<accession>X1K4W6</accession>
<dbReference type="Pfam" id="PF00437">
    <property type="entry name" value="T2SSE"/>
    <property type="match status" value="1"/>
</dbReference>
<dbReference type="AlphaFoldDB" id="X1K4W6"/>
<dbReference type="InterPro" id="IPR003593">
    <property type="entry name" value="AAA+_ATPase"/>
</dbReference>
<dbReference type="Gene3D" id="3.40.50.300">
    <property type="entry name" value="P-loop containing nucleotide triphosphate hydrolases"/>
    <property type="match status" value="1"/>
</dbReference>
<evidence type="ECO:0000256" key="1">
    <source>
        <dbReference type="ARBA" id="ARBA00022741"/>
    </source>
</evidence>